<evidence type="ECO:0000313" key="5">
    <source>
        <dbReference type="Proteomes" id="UP000243807"/>
    </source>
</evidence>
<feature type="domain" description="Flavodoxin-like fold" evidence="3">
    <location>
        <begin position="1"/>
        <end position="130"/>
    </location>
</feature>
<dbReference type="KEGG" id="afy:BW247_07545"/>
<dbReference type="Gene3D" id="3.40.50.360">
    <property type="match status" value="1"/>
</dbReference>
<dbReference type="GO" id="GO:0003955">
    <property type="term" value="F:NAD(P)H dehydrogenase (quinone) activity"/>
    <property type="evidence" value="ECO:0007669"/>
    <property type="project" value="TreeGrafter"/>
</dbReference>
<dbReference type="Proteomes" id="UP000243807">
    <property type="component" value="Chromosome"/>
</dbReference>
<evidence type="ECO:0000256" key="2">
    <source>
        <dbReference type="ARBA" id="ARBA00023002"/>
    </source>
</evidence>
<evidence type="ECO:0000313" key="4">
    <source>
        <dbReference type="EMBL" id="APZ42963.1"/>
    </source>
</evidence>
<dbReference type="InterPro" id="IPR003680">
    <property type="entry name" value="Flavodoxin_fold"/>
</dbReference>
<dbReference type="EMBL" id="CP019434">
    <property type="protein sequence ID" value="APZ42963.1"/>
    <property type="molecule type" value="Genomic_DNA"/>
</dbReference>
<dbReference type="PANTHER" id="PTHR10204:SF34">
    <property type="entry name" value="NAD(P)H DEHYDROGENASE [QUINONE] 1 ISOFORM 1"/>
    <property type="match status" value="1"/>
</dbReference>
<dbReference type="STRING" id="1765967.BW247_07545"/>
<dbReference type="OrthoDB" id="9798454at2"/>
<keyword evidence="2" id="KW-0560">Oxidoreductase</keyword>
<dbReference type="AlphaFoldDB" id="A0A1P8UGJ1"/>
<sequence>MRIQLIYAHPCAESFIGAVHHTALVSLRNAGHEVDDLDLYAEEFQPVMLADERRGYHEAGNPPDELDVWIRRVRQAEGLVFVYPTWWYGLPAILKGYLDRVYRPGLAFHLGGPNVSIRPGLRHIRVLSGVSTYGATRLWTRYIGDPGRRTVMRGIGALCAPNVRKSWLALYHMNHDSPWHRERFLQRVETRMHALDPSGKTRTQRVEGAG</sequence>
<reference evidence="4 5" key="1">
    <citation type="submission" date="2017-01" db="EMBL/GenBank/DDBJ databases">
        <title>Draft sequence of Acidihalobacter ferrooxidans strain DSM 14175 (strain V8).</title>
        <authorList>
            <person name="Khaleque H.N."/>
            <person name="Ramsay J.P."/>
            <person name="Murphy R.J.T."/>
            <person name="Kaksonen A.H."/>
            <person name="Boxall N.J."/>
            <person name="Watkin E.L.J."/>
        </authorList>
    </citation>
    <scope>NUCLEOTIDE SEQUENCE [LARGE SCALE GENOMIC DNA]</scope>
    <source>
        <strain evidence="4 5">V8</strain>
    </source>
</reference>
<dbReference type="InterPro" id="IPR029039">
    <property type="entry name" value="Flavoprotein-like_sf"/>
</dbReference>
<dbReference type="RefSeq" id="WP_076836611.1">
    <property type="nucleotide sequence ID" value="NZ_CP019434.1"/>
</dbReference>
<dbReference type="SUPFAM" id="SSF52218">
    <property type="entry name" value="Flavoproteins"/>
    <property type="match status" value="1"/>
</dbReference>
<accession>A0A1P8UGJ1</accession>
<dbReference type="GO" id="GO:0005829">
    <property type="term" value="C:cytosol"/>
    <property type="evidence" value="ECO:0007669"/>
    <property type="project" value="TreeGrafter"/>
</dbReference>
<comment type="similarity">
    <text evidence="1">Belongs to the NAD(P)H dehydrogenase (quinone) family.</text>
</comment>
<proteinExistence type="inferred from homology"/>
<keyword evidence="5" id="KW-1185">Reference proteome</keyword>
<dbReference type="InterPro" id="IPR051545">
    <property type="entry name" value="NAD(P)H_dehydrogenase_qn"/>
</dbReference>
<protein>
    <recommendedName>
        <fullName evidence="3">Flavodoxin-like fold domain-containing protein</fullName>
    </recommendedName>
</protein>
<organism evidence="4 5">
    <name type="scientific">Acidihalobacter ferrooxydans</name>
    <dbReference type="NCBI Taxonomy" id="1765967"/>
    <lineage>
        <taxon>Bacteria</taxon>
        <taxon>Pseudomonadati</taxon>
        <taxon>Pseudomonadota</taxon>
        <taxon>Gammaproteobacteria</taxon>
        <taxon>Chromatiales</taxon>
        <taxon>Ectothiorhodospiraceae</taxon>
        <taxon>Acidihalobacter</taxon>
    </lineage>
</organism>
<gene>
    <name evidence="4" type="ORF">BW247_07545</name>
</gene>
<dbReference type="Pfam" id="PF02525">
    <property type="entry name" value="Flavodoxin_2"/>
    <property type="match status" value="1"/>
</dbReference>
<evidence type="ECO:0000256" key="1">
    <source>
        <dbReference type="ARBA" id="ARBA00006252"/>
    </source>
</evidence>
<dbReference type="PANTHER" id="PTHR10204">
    <property type="entry name" value="NAD P H OXIDOREDUCTASE-RELATED"/>
    <property type="match status" value="1"/>
</dbReference>
<name>A0A1P8UGJ1_9GAMM</name>
<evidence type="ECO:0000259" key="3">
    <source>
        <dbReference type="Pfam" id="PF02525"/>
    </source>
</evidence>